<evidence type="ECO:0000256" key="1">
    <source>
        <dbReference type="SAM" id="Phobius"/>
    </source>
</evidence>
<feature type="transmembrane region" description="Helical" evidence="1">
    <location>
        <begin position="175"/>
        <end position="200"/>
    </location>
</feature>
<evidence type="ECO:0000313" key="2">
    <source>
        <dbReference type="EMBL" id="KAK9914783.1"/>
    </source>
</evidence>
<keyword evidence="1" id="KW-0812">Transmembrane</keyword>
<keyword evidence="1" id="KW-0472">Membrane</keyword>
<gene>
    <name evidence="2" type="ORF">WJX75_000491</name>
</gene>
<accession>A0ABR2YSJ1</accession>
<dbReference type="EMBL" id="JALJOT010000005">
    <property type="protein sequence ID" value="KAK9914783.1"/>
    <property type="molecule type" value="Genomic_DNA"/>
</dbReference>
<name>A0ABR2YSJ1_9CHLO</name>
<comment type="caution">
    <text evidence="2">The sequence shown here is derived from an EMBL/GenBank/DDBJ whole genome shotgun (WGS) entry which is preliminary data.</text>
</comment>
<proteinExistence type="predicted"/>
<organism evidence="2 3">
    <name type="scientific">Coccomyxa subellipsoidea</name>
    <dbReference type="NCBI Taxonomy" id="248742"/>
    <lineage>
        <taxon>Eukaryota</taxon>
        <taxon>Viridiplantae</taxon>
        <taxon>Chlorophyta</taxon>
        <taxon>core chlorophytes</taxon>
        <taxon>Trebouxiophyceae</taxon>
        <taxon>Trebouxiophyceae incertae sedis</taxon>
        <taxon>Coccomyxaceae</taxon>
        <taxon>Coccomyxa</taxon>
    </lineage>
</organism>
<dbReference type="Proteomes" id="UP001491310">
    <property type="component" value="Unassembled WGS sequence"/>
</dbReference>
<reference evidence="2 3" key="1">
    <citation type="journal article" date="2024" name="Nat. Commun.">
        <title>Phylogenomics reveals the evolutionary origins of lichenization in chlorophyte algae.</title>
        <authorList>
            <person name="Puginier C."/>
            <person name="Libourel C."/>
            <person name="Otte J."/>
            <person name="Skaloud P."/>
            <person name="Haon M."/>
            <person name="Grisel S."/>
            <person name="Petersen M."/>
            <person name="Berrin J.G."/>
            <person name="Delaux P.M."/>
            <person name="Dal Grande F."/>
            <person name="Keller J."/>
        </authorList>
    </citation>
    <scope>NUCLEOTIDE SEQUENCE [LARGE SCALE GENOMIC DNA]</scope>
    <source>
        <strain evidence="2 3">SAG 216-7</strain>
    </source>
</reference>
<keyword evidence="3" id="KW-1185">Reference proteome</keyword>
<protein>
    <submittedName>
        <fullName evidence="2">Uncharacterized protein</fullName>
    </submittedName>
</protein>
<evidence type="ECO:0000313" key="3">
    <source>
        <dbReference type="Proteomes" id="UP001491310"/>
    </source>
</evidence>
<sequence>MSSMPIACLQPDASTNAGWSASFDFLRSQGPGKSVFNSTRPFLHAFPRGWQLLFLPSVVSGSPHRWLAYDDKGRFSDYDVASDEETDYYDYSSEDLPGCSIGITPNFLQNSILARVPAKNVTVNKSAYWPDAYYNSKKGIVDSSGGMTLLPYICTPIAGRVAHSQGTLITLLPTAAVVVGAIIILLAVLSALFCIVWFVVGCCTRKAV</sequence>
<keyword evidence="1" id="KW-1133">Transmembrane helix</keyword>